<dbReference type="Proteomes" id="UP001497512">
    <property type="component" value="Chromosome 5"/>
</dbReference>
<proteinExistence type="predicted"/>
<dbReference type="PANTHER" id="PTHR33199">
    <property type="entry name" value="MACPF DOMAIN-CONTAINING PROTEIN CAD1"/>
    <property type="match status" value="1"/>
</dbReference>
<accession>A0ABP0URK4</accession>
<protein>
    <recommendedName>
        <fullName evidence="1">MACPF domain-containing protein</fullName>
    </recommendedName>
</protein>
<sequence length="514" mass="57689">MSEQFNQGAAIEGKMPLGLFNSMYSFNGPWQTDQQSTKALALDGWFIKLFSLQLTQYPLILHDQVRDVVPSLWDPKALASFIEKYGTHIIVGVVIGGKDVVYVRQRQSSPATVTEVQKLIQTVADNRFLGQANRERTVKEKVNPILIIIIHFLCWIRRIGVHLKPQESCKMDVDIICRRRGGDDMVDSHSIWLASVPAAPDVIAIRFVSIASLLRGVSGNNFLSHAINLYLQFKPPIEELQYFLEFQTPIQWSPTWSDLGLGPQRKELVFPVIQFSLMGPKLYINTTQVSVGRRPVTGLRLCLEGKKCNRLAIHLQHLSTLPQIFQPHWDSHVSIGAPMWKSPEEQDIRWFEPVQWKAFSHVSTAPIEHSESWVGDSNDALIVTGAQLQVWDFGMKNVLYMKLLYSRVPKCSIRRSVWGDMPATSQKSGLLSQLGLTGSTGNPQQAPALNMNPAVQPGGSDPVTPNPKLLKFVDLTVMKRGPQDTPGHWLVSGAKLDVDCGKISLRVKYSLLHY</sequence>
<evidence type="ECO:0000259" key="1">
    <source>
        <dbReference type="PROSITE" id="PS51412"/>
    </source>
</evidence>
<dbReference type="PROSITE" id="PS51412">
    <property type="entry name" value="MACPF_2"/>
    <property type="match status" value="1"/>
</dbReference>
<dbReference type="SMART" id="SM00457">
    <property type="entry name" value="MACPF"/>
    <property type="match status" value="1"/>
</dbReference>
<feature type="domain" description="MACPF" evidence="1">
    <location>
        <begin position="1"/>
        <end position="244"/>
    </location>
</feature>
<name>A0ABP0URK4_9BRYO</name>
<keyword evidence="3" id="KW-1185">Reference proteome</keyword>
<gene>
    <name evidence="2" type="ORF">CSSPTR1EN2_LOCUS17672</name>
</gene>
<evidence type="ECO:0000313" key="3">
    <source>
        <dbReference type="Proteomes" id="UP001497512"/>
    </source>
</evidence>
<evidence type="ECO:0000313" key="2">
    <source>
        <dbReference type="EMBL" id="CAK9225558.1"/>
    </source>
</evidence>
<organism evidence="2 3">
    <name type="scientific">Sphagnum troendelagicum</name>
    <dbReference type="NCBI Taxonomy" id="128251"/>
    <lineage>
        <taxon>Eukaryota</taxon>
        <taxon>Viridiplantae</taxon>
        <taxon>Streptophyta</taxon>
        <taxon>Embryophyta</taxon>
        <taxon>Bryophyta</taxon>
        <taxon>Sphagnophytina</taxon>
        <taxon>Sphagnopsida</taxon>
        <taxon>Sphagnales</taxon>
        <taxon>Sphagnaceae</taxon>
        <taxon>Sphagnum</taxon>
    </lineage>
</organism>
<dbReference type="Pfam" id="PF01823">
    <property type="entry name" value="MACPF"/>
    <property type="match status" value="2"/>
</dbReference>
<reference evidence="2" key="1">
    <citation type="submission" date="2024-02" db="EMBL/GenBank/DDBJ databases">
        <authorList>
            <consortium name="ELIXIR-Norway"/>
            <consortium name="Elixir Norway"/>
        </authorList>
    </citation>
    <scope>NUCLEOTIDE SEQUENCE</scope>
</reference>
<dbReference type="PANTHER" id="PTHR33199:SF1">
    <property type="entry name" value="OS01G0958700 PROTEIN"/>
    <property type="match status" value="1"/>
</dbReference>
<dbReference type="EMBL" id="OZ019897">
    <property type="protein sequence ID" value="CAK9225558.1"/>
    <property type="molecule type" value="Genomic_DNA"/>
</dbReference>
<dbReference type="InterPro" id="IPR044663">
    <property type="entry name" value="CAD1/NSL1-like"/>
</dbReference>
<dbReference type="InterPro" id="IPR020864">
    <property type="entry name" value="MACPF"/>
</dbReference>